<dbReference type="GO" id="GO:0016757">
    <property type="term" value="F:glycosyltransferase activity"/>
    <property type="evidence" value="ECO:0007669"/>
    <property type="project" value="UniProtKB-KW"/>
</dbReference>
<protein>
    <recommendedName>
        <fullName evidence="4">Glycosyltransferase 2-like domain-containing protein</fullName>
    </recommendedName>
</protein>
<organism evidence="5 6">
    <name type="scientific">Corynebacterium auriscanis</name>
    <dbReference type="NCBI Taxonomy" id="99807"/>
    <lineage>
        <taxon>Bacteria</taxon>
        <taxon>Bacillati</taxon>
        <taxon>Actinomycetota</taxon>
        <taxon>Actinomycetes</taxon>
        <taxon>Mycobacteriales</taxon>
        <taxon>Corynebacteriaceae</taxon>
        <taxon>Corynebacterium</taxon>
    </lineage>
</organism>
<dbReference type="AlphaFoldDB" id="A0A0A2DQ54"/>
<dbReference type="InterPro" id="IPR001173">
    <property type="entry name" value="Glyco_trans_2-like"/>
</dbReference>
<dbReference type="EMBL" id="JRVJ01000004">
    <property type="protein sequence ID" value="KGM18966.1"/>
    <property type="molecule type" value="Genomic_DNA"/>
</dbReference>
<dbReference type="SUPFAM" id="SSF53448">
    <property type="entry name" value="Nucleotide-diphospho-sugar transferases"/>
    <property type="match status" value="1"/>
</dbReference>
<name>A0A0A2DQ54_9CORY</name>
<keyword evidence="3" id="KW-0808">Transferase</keyword>
<dbReference type="InterPro" id="IPR029044">
    <property type="entry name" value="Nucleotide-diphossugar_trans"/>
</dbReference>
<evidence type="ECO:0000313" key="6">
    <source>
        <dbReference type="Proteomes" id="UP000030145"/>
    </source>
</evidence>
<reference evidence="5 6" key="1">
    <citation type="submission" date="2014-10" db="EMBL/GenBank/DDBJ databases">
        <title>Whole Genome sequence of Corynebacterium auriscanis strain CIP 106629.</title>
        <authorList>
            <person name="Hassan S.S."/>
            <person name="Jamal S.B."/>
            <person name="Tiwari S."/>
            <person name="Oliveira L.D.C."/>
            <person name="Souza F."/>
            <person name="Mariano D.C."/>
            <person name="Almeida S."/>
            <person name="Dorella F."/>
            <person name="Pereira F."/>
            <person name="Carvalho A."/>
            <person name="Leal C.A."/>
            <person name="Soares S.D.C."/>
            <person name="Figueiredo H.C."/>
            <person name="Silva A."/>
            <person name="Azevedo V.A."/>
        </authorList>
    </citation>
    <scope>NUCLEOTIDE SEQUENCE [LARGE SCALE GENOMIC DNA]</scope>
    <source>
        <strain evidence="5 6">CIP 106629</strain>
    </source>
</reference>
<evidence type="ECO:0000313" key="5">
    <source>
        <dbReference type="EMBL" id="KGM18966.1"/>
    </source>
</evidence>
<evidence type="ECO:0000256" key="2">
    <source>
        <dbReference type="ARBA" id="ARBA00022676"/>
    </source>
</evidence>
<feature type="domain" description="Glycosyltransferase 2-like" evidence="4">
    <location>
        <begin position="10"/>
        <end position="185"/>
    </location>
</feature>
<evidence type="ECO:0000256" key="1">
    <source>
        <dbReference type="ARBA" id="ARBA00006739"/>
    </source>
</evidence>
<evidence type="ECO:0000259" key="4">
    <source>
        <dbReference type="Pfam" id="PF00535"/>
    </source>
</evidence>
<evidence type="ECO:0000256" key="3">
    <source>
        <dbReference type="ARBA" id="ARBA00022679"/>
    </source>
</evidence>
<dbReference type="Proteomes" id="UP000030145">
    <property type="component" value="Unassembled WGS sequence"/>
</dbReference>
<proteinExistence type="inferred from homology"/>
<dbReference type="PANTHER" id="PTHR43685">
    <property type="entry name" value="GLYCOSYLTRANSFERASE"/>
    <property type="match status" value="1"/>
</dbReference>
<dbReference type="Pfam" id="PF00535">
    <property type="entry name" value="Glycos_transf_2"/>
    <property type="match status" value="1"/>
</dbReference>
<gene>
    <name evidence="5" type="ORF">MA47_03830</name>
</gene>
<dbReference type="PANTHER" id="PTHR43685:SF5">
    <property type="entry name" value="GLYCOSYLTRANSFERASE EPSE-RELATED"/>
    <property type="match status" value="1"/>
</dbReference>
<dbReference type="InterPro" id="IPR050834">
    <property type="entry name" value="Glycosyltransf_2"/>
</dbReference>
<dbReference type="Gene3D" id="3.90.550.10">
    <property type="entry name" value="Spore Coat Polysaccharide Biosynthesis Protein SpsA, Chain A"/>
    <property type="match status" value="1"/>
</dbReference>
<accession>A0A0A2DQ54</accession>
<comment type="caution">
    <text evidence="5">The sequence shown here is derived from an EMBL/GenBank/DDBJ whole genome shotgun (WGS) entry which is preliminary data.</text>
</comment>
<sequence length="294" mass="33398">MDSPVSALLSIYHRIDPHDLTWALASLHQQSQPAQEVVIVLDGPVGGDLRGVVKKFEKSYRNTTRVVELAHNVGLARALTAGLRECSHDLIARLDADDIAMPQRFEQQVAFMNMHPEVAVLGSALAEFRSEELADQPVRVGNMNADLSTIRQLQTTVRRLPETHRQIERAVKLNSPINHPSAMFRKSAVVDAGGYRHVPFMEDYDLWARMIARGEIMHNDPRPLTWFRTSDQMFQRRSGKAMWRAEISMQRNLVQYGLIGYARAIVNFSLRSAFRALPTPLLSKAYKVIFQRSR</sequence>
<keyword evidence="6" id="KW-1185">Reference proteome</keyword>
<comment type="similarity">
    <text evidence="1">Belongs to the glycosyltransferase 2 family.</text>
</comment>
<keyword evidence="2" id="KW-0328">Glycosyltransferase</keyword>